<dbReference type="Proteomes" id="UP000230842">
    <property type="component" value="Unassembled WGS sequence"/>
</dbReference>
<evidence type="ECO:0000313" key="2">
    <source>
        <dbReference type="EMBL" id="PJJ56190.1"/>
    </source>
</evidence>
<dbReference type="RefSeq" id="WP_039343793.1">
    <property type="nucleotide sequence ID" value="NZ_PGEZ01000001.1"/>
</dbReference>
<comment type="caution">
    <text evidence="2">The sequence shown here is derived from an EMBL/GenBank/DDBJ whole genome shotgun (WGS) entry which is preliminary data.</text>
</comment>
<keyword evidence="1" id="KW-0472">Membrane</keyword>
<sequence>MPTTAKHVVRGVAGVTLVLLGSLWVLQGADLVRIRPILCVADCEPLTGGSPTWFVIGIVSVVAGIVLLVRPSISRRRAREESS</sequence>
<proteinExistence type="predicted"/>
<reference evidence="2 3" key="1">
    <citation type="submission" date="2017-11" db="EMBL/GenBank/DDBJ databases">
        <title>Genomic Encyclopedia of Archaeal and Bacterial Type Strains, Phase II (KMG-II): From Individual Species to Whole Genera.</title>
        <authorList>
            <person name="Goeker M."/>
        </authorList>
    </citation>
    <scope>NUCLEOTIDE SEQUENCE [LARGE SCALE GENOMIC DNA]</scope>
    <source>
        <strain evidence="2 3">DSM 27763</strain>
    </source>
</reference>
<evidence type="ECO:0000313" key="3">
    <source>
        <dbReference type="Proteomes" id="UP000230842"/>
    </source>
</evidence>
<dbReference type="AlphaFoldDB" id="A0A0B2BRB4"/>
<gene>
    <name evidence="2" type="ORF">CLV56_0394</name>
</gene>
<feature type="transmembrane region" description="Helical" evidence="1">
    <location>
        <begin position="52"/>
        <end position="69"/>
    </location>
</feature>
<accession>A0A0B2BRB4</accession>
<name>A0A0B2BRB4_9ACTN</name>
<organism evidence="2 3">
    <name type="scientific">Mumia flava</name>
    <dbReference type="NCBI Taxonomy" id="1348852"/>
    <lineage>
        <taxon>Bacteria</taxon>
        <taxon>Bacillati</taxon>
        <taxon>Actinomycetota</taxon>
        <taxon>Actinomycetes</taxon>
        <taxon>Propionibacteriales</taxon>
        <taxon>Nocardioidaceae</taxon>
        <taxon>Mumia</taxon>
    </lineage>
</organism>
<keyword evidence="1" id="KW-1133">Transmembrane helix</keyword>
<dbReference type="OrthoDB" id="5198537at2"/>
<keyword evidence="3" id="KW-1185">Reference proteome</keyword>
<evidence type="ECO:0000256" key="1">
    <source>
        <dbReference type="SAM" id="Phobius"/>
    </source>
</evidence>
<dbReference type="EMBL" id="PGEZ01000001">
    <property type="protein sequence ID" value="PJJ56190.1"/>
    <property type="molecule type" value="Genomic_DNA"/>
</dbReference>
<keyword evidence="1" id="KW-0812">Transmembrane</keyword>
<protein>
    <submittedName>
        <fullName evidence="2">Uncharacterized protein</fullName>
    </submittedName>
</protein>